<dbReference type="GO" id="GO:0005634">
    <property type="term" value="C:nucleus"/>
    <property type="evidence" value="ECO:0007669"/>
    <property type="project" value="UniProtKB-SubCell"/>
</dbReference>
<evidence type="ECO:0000256" key="6">
    <source>
        <dbReference type="ARBA" id="ARBA00023163"/>
    </source>
</evidence>
<dbReference type="SUPFAM" id="SSF46689">
    <property type="entry name" value="Homeodomain-like"/>
    <property type="match status" value="1"/>
</dbReference>
<evidence type="ECO:0000313" key="9">
    <source>
        <dbReference type="EMBL" id="CAJ0570620.1"/>
    </source>
</evidence>
<keyword evidence="3" id="KW-0563">Paired box</keyword>
<dbReference type="Proteomes" id="UP001177023">
    <property type="component" value="Unassembled WGS sequence"/>
</dbReference>
<dbReference type="PROSITE" id="PS51057">
    <property type="entry name" value="PAIRED_2"/>
    <property type="match status" value="1"/>
</dbReference>
<dbReference type="EMBL" id="CATQJA010002419">
    <property type="protein sequence ID" value="CAJ0570620.1"/>
    <property type="molecule type" value="Genomic_DNA"/>
</dbReference>
<protein>
    <recommendedName>
        <fullName evidence="8">Paired domain-containing protein</fullName>
    </recommendedName>
</protein>
<evidence type="ECO:0000259" key="8">
    <source>
        <dbReference type="PROSITE" id="PS51057"/>
    </source>
</evidence>
<reference evidence="9" key="1">
    <citation type="submission" date="2023-06" db="EMBL/GenBank/DDBJ databases">
        <authorList>
            <person name="Delattre M."/>
        </authorList>
    </citation>
    <scope>NUCLEOTIDE SEQUENCE</scope>
    <source>
        <strain evidence="9">AF72</strain>
    </source>
</reference>
<dbReference type="SMART" id="SM00351">
    <property type="entry name" value="PAX"/>
    <property type="match status" value="1"/>
</dbReference>
<comment type="caution">
    <text evidence="9">The sequence shown here is derived from an EMBL/GenBank/DDBJ whole genome shotgun (WGS) entry which is preliminary data.</text>
</comment>
<name>A0AA36CKB7_9BILA</name>
<keyword evidence="10" id="KW-1185">Reference proteome</keyword>
<evidence type="ECO:0000256" key="4">
    <source>
        <dbReference type="ARBA" id="ARBA00023015"/>
    </source>
</evidence>
<comment type="subcellular location">
    <subcellularLocation>
        <location evidence="1">Nucleus</location>
    </subcellularLocation>
</comment>
<feature type="domain" description="Paired" evidence="8">
    <location>
        <begin position="129"/>
        <end position="242"/>
    </location>
</feature>
<evidence type="ECO:0000256" key="2">
    <source>
        <dbReference type="ARBA" id="ARBA00022473"/>
    </source>
</evidence>
<evidence type="ECO:0000256" key="5">
    <source>
        <dbReference type="ARBA" id="ARBA00023125"/>
    </source>
</evidence>
<gene>
    <name evidence="9" type="ORF">MSPICULIGERA_LOCUS9057</name>
</gene>
<dbReference type="InterPro" id="IPR009057">
    <property type="entry name" value="Homeodomain-like_sf"/>
</dbReference>
<keyword evidence="2" id="KW-0217">Developmental protein</keyword>
<dbReference type="AlphaFoldDB" id="A0AA36CKB7"/>
<evidence type="ECO:0000313" key="10">
    <source>
        <dbReference type="Proteomes" id="UP001177023"/>
    </source>
</evidence>
<dbReference type="PANTHER" id="PTHR45636:SF42">
    <property type="entry name" value="PROTEIN CBR-NPAX-1"/>
    <property type="match status" value="1"/>
</dbReference>
<accession>A0AA36CKB7</accession>
<keyword evidence="6" id="KW-0804">Transcription</keyword>
<dbReference type="GO" id="GO:0000978">
    <property type="term" value="F:RNA polymerase II cis-regulatory region sequence-specific DNA binding"/>
    <property type="evidence" value="ECO:0007669"/>
    <property type="project" value="TreeGrafter"/>
</dbReference>
<dbReference type="InterPro" id="IPR001523">
    <property type="entry name" value="Paired_dom"/>
</dbReference>
<keyword evidence="5" id="KW-0238">DNA-binding</keyword>
<sequence>MVLLLLEEMREKGNSEAWECSPEFHYSWRTPFSRLRQHSLFFQQRLKEQVPNWQDLLNLAASSTTDTLTPLADGLLKIVSPGRAGAHNSGVAISDDQPGPSGQSAEKAPGIYAHILAESPVRKLTYSACSPTRNRYGRVYVSGRPLIMKDRLKIVELHKKGYKKINIAKELGVTHSCVSKVLRRYLETGSCEAKNVKIKRKRTPEADPAEAKPETAPKRVLRSFTIENLLSTETHHIVYTSK</sequence>
<dbReference type="GO" id="GO:0000981">
    <property type="term" value="F:DNA-binding transcription factor activity, RNA polymerase II-specific"/>
    <property type="evidence" value="ECO:0007669"/>
    <property type="project" value="TreeGrafter"/>
</dbReference>
<dbReference type="InterPro" id="IPR036388">
    <property type="entry name" value="WH-like_DNA-bd_sf"/>
</dbReference>
<feature type="non-terminal residue" evidence="9">
    <location>
        <position position="242"/>
    </location>
</feature>
<dbReference type="PANTHER" id="PTHR45636">
    <property type="entry name" value="PAIRED BOX PROTEIN PAX-6-RELATED-RELATED"/>
    <property type="match status" value="1"/>
</dbReference>
<evidence type="ECO:0000256" key="3">
    <source>
        <dbReference type="ARBA" id="ARBA00022724"/>
    </source>
</evidence>
<dbReference type="InterPro" id="IPR043565">
    <property type="entry name" value="PAX_fam"/>
</dbReference>
<keyword evidence="4" id="KW-0805">Transcription regulation</keyword>
<organism evidence="9 10">
    <name type="scientific">Mesorhabditis spiculigera</name>
    <dbReference type="NCBI Taxonomy" id="96644"/>
    <lineage>
        <taxon>Eukaryota</taxon>
        <taxon>Metazoa</taxon>
        <taxon>Ecdysozoa</taxon>
        <taxon>Nematoda</taxon>
        <taxon>Chromadorea</taxon>
        <taxon>Rhabditida</taxon>
        <taxon>Rhabditina</taxon>
        <taxon>Rhabditomorpha</taxon>
        <taxon>Rhabditoidea</taxon>
        <taxon>Rhabditidae</taxon>
        <taxon>Mesorhabditinae</taxon>
        <taxon>Mesorhabditis</taxon>
    </lineage>
</organism>
<proteinExistence type="predicted"/>
<evidence type="ECO:0000256" key="7">
    <source>
        <dbReference type="ARBA" id="ARBA00023242"/>
    </source>
</evidence>
<keyword evidence="7" id="KW-0539">Nucleus</keyword>
<dbReference type="Pfam" id="PF00292">
    <property type="entry name" value="PAX"/>
    <property type="match status" value="1"/>
</dbReference>
<evidence type="ECO:0000256" key="1">
    <source>
        <dbReference type="ARBA" id="ARBA00004123"/>
    </source>
</evidence>
<dbReference type="PRINTS" id="PR00027">
    <property type="entry name" value="PAIREDBOX"/>
</dbReference>
<dbReference type="Gene3D" id="1.10.10.10">
    <property type="entry name" value="Winged helix-like DNA-binding domain superfamily/Winged helix DNA-binding domain"/>
    <property type="match status" value="1"/>
</dbReference>